<sequence length="91" mass="9887">MRRNTVREPSRAEMARYAGKFGDVFASAGLPRLSGQVVGYLLVCDPELRTAGQIAEALGVQRSDVDAPLRLLVAVQLVQRSIPPHSPTPVY</sequence>
<feature type="non-terminal residue" evidence="1">
    <location>
        <position position="91"/>
    </location>
</feature>
<comment type="caution">
    <text evidence="1">The sequence shown here is derived from an EMBL/GenBank/DDBJ whole genome shotgun (WGS) entry which is preliminary data.</text>
</comment>
<accession>A0A368T2D6</accession>
<protein>
    <recommendedName>
        <fullName evidence="3">MarR family transcriptional regulator</fullName>
    </recommendedName>
</protein>
<dbReference type="Gene3D" id="1.10.10.10">
    <property type="entry name" value="Winged helix-like DNA-binding domain superfamily/Winged helix DNA-binding domain"/>
    <property type="match status" value="1"/>
</dbReference>
<evidence type="ECO:0000313" key="2">
    <source>
        <dbReference type="Proteomes" id="UP000253318"/>
    </source>
</evidence>
<dbReference type="InterPro" id="IPR036388">
    <property type="entry name" value="WH-like_DNA-bd_sf"/>
</dbReference>
<organism evidence="1 2">
    <name type="scientific">Marinitenerispora sediminis</name>
    <dbReference type="NCBI Taxonomy" id="1931232"/>
    <lineage>
        <taxon>Bacteria</taxon>
        <taxon>Bacillati</taxon>
        <taxon>Actinomycetota</taxon>
        <taxon>Actinomycetes</taxon>
        <taxon>Streptosporangiales</taxon>
        <taxon>Nocardiopsidaceae</taxon>
        <taxon>Marinitenerispora</taxon>
    </lineage>
</organism>
<dbReference type="EMBL" id="QEIN01000142">
    <property type="protein sequence ID" value="RCV55649.1"/>
    <property type="molecule type" value="Genomic_DNA"/>
</dbReference>
<gene>
    <name evidence="1" type="ORF">DEF24_17580</name>
</gene>
<evidence type="ECO:0000313" key="1">
    <source>
        <dbReference type="EMBL" id="RCV55649.1"/>
    </source>
</evidence>
<name>A0A368T2D6_9ACTN</name>
<dbReference type="InterPro" id="IPR036390">
    <property type="entry name" value="WH_DNA-bd_sf"/>
</dbReference>
<keyword evidence="2" id="KW-1185">Reference proteome</keyword>
<proteinExistence type="predicted"/>
<dbReference type="AlphaFoldDB" id="A0A368T2D6"/>
<dbReference type="SUPFAM" id="SSF46785">
    <property type="entry name" value="Winged helix' DNA-binding domain"/>
    <property type="match status" value="1"/>
</dbReference>
<evidence type="ECO:0008006" key="3">
    <source>
        <dbReference type="Google" id="ProtNLM"/>
    </source>
</evidence>
<reference evidence="1 2" key="1">
    <citation type="submission" date="2018-04" db="EMBL/GenBank/DDBJ databases">
        <title>Novel actinobacteria from marine sediment.</title>
        <authorList>
            <person name="Ng Z.Y."/>
            <person name="Tan G.Y.A."/>
        </authorList>
    </citation>
    <scope>NUCLEOTIDE SEQUENCE [LARGE SCALE GENOMIC DNA]</scope>
    <source>
        <strain evidence="1 2">TPS81</strain>
    </source>
</reference>
<dbReference type="Proteomes" id="UP000253318">
    <property type="component" value="Unassembled WGS sequence"/>
</dbReference>